<reference evidence="2" key="1">
    <citation type="journal article" date="2015" name="Nat. Genet.">
        <title>The genome and transcriptome of the zoonotic hookworm Ancylostoma ceylanicum identify infection-specific gene families.</title>
        <authorList>
            <person name="Schwarz E.M."/>
            <person name="Hu Y."/>
            <person name="Antoshechkin I."/>
            <person name="Miller M.M."/>
            <person name="Sternberg P.W."/>
            <person name="Aroian R.V."/>
        </authorList>
    </citation>
    <scope>NUCLEOTIDE SEQUENCE</scope>
    <source>
        <strain evidence="2">HY135</strain>
    </source>
</reference>
<protein>
    <submittedName>
        <fullName evidence="1">Uncharacterized protein</fullName>
    </submittedName>
</protein>
<comment type="caution">
    <text evidence="1">The sequence shown here is derived from an EMBL/GenBank/DDBJ whole genome shotgun (WGS) entry which is preliminary data.</text>
</comment>
<evidence type="ECO:0000313" key="1">
    <source>
        <dbReference type="EMBL" id="EYC22882.1"/>
    </source>
</evidence>
<keyword evidence="2" id="KW-1185">Reference proteome</keyword>
<organism evidence="1 2">
    <name type="scientific">Ancylostoma ceylanicum</name>
    <dbReference type="NCBI Taxonomy" id="53326"/>
    <lineage>
        <taxon>Eukaryota</taxon>
        <taxon>Metazoa</taxon>
        <taxon>Ecdysozoa</taxon>
        <taxon>Nematoda</taxon>
        <taxon>Chromadorea</taxon>
        <taxon>Rhabditida</taxon>
        <taxon>Rhabditina</taxon>
        <taxon>Rhabditomorpha</taxon>
        <taxon>Strongyloidea</taxon>
        <taxon>Ancylostomatidae</taxon>
        <taxon>Ancylostomatinae</taxon>
        <taxon>Ancylostoma</taxon>
    </lineage>
</organism>
<accession>A0A016V772</accession>
<evidence type="ECO:0000313" key="2">
    <source>
        <dbReference type="Proteomes" id="UP000024635"/>
    </source>
</evidence>
<sequence>MSHFCARLSVLGGFCLQTNGAMRRFKPHTTQVVHSARLVRRAKYVPRQPGGTLDRVAWIALGKCVDACANDG</sequence>
<dbReference type="AlphaFoldDB" id="A0A016V772"/>
<dbReference type="Proteomes" id="UP000024635">
    <property type="component" value="Unassembled WGS sequence"/>
</dbReference>
<dbReference type="EMBL" id="JARK01001352">
    <property type="protein sequence ID" value="EYC22882.1"/>
    <property type="molecule type" value="Genomic_DNA"/>
</dbReference>
<gene>
    <name evidence="1" type="primary">Acey_s0016.g3002</name>
    <name evidence="1" type="ORF">Y032_0016g3002</name>
</gene>
<proteinExistence type="predicted"/>
<name>A0A016V772_9BILA</name>